<accession>A0A0G1DSI2</accession>
<dbReference type="InterPro" id="IPR026055">
    <property type="entry name" value="FAR"/>
</dbReference>
<evidence type="ECO:0000313" key="2">
    <source>
        <dbReference type="EMBL" id="KKT00871.1"/>
    </source>
</evidence>
<dbReference type="Gene3D" id="3.40.50.720">
    <property type="entry name" value="NAD(P)-binding Rossmann-like Domain"/>
    <property type="match status" value="1"/>
</dbReference>
<comment type="caution">
    <text evidence="2">The sequence shown here is derived from an EMBL/GenBank/DDBJ whole genome shotgun (WGS) entry which is preliminary data.</text>
</comment>
<evidence type="ECO:0000259" key="1">
    <source>
        <dbReference type="Pfam" id="PF07993"/>
    </source>
</evidence>
<dbReference type="Pfam" id="PF07993">
    <property type="entry name" value="NAD_binding_4"/>
    <property type="match status" value="1"/>
</dbReference>
<dbReference type="Proteomes" id="UP000034646">
    <property type="component" value="Unassembled WGS sequence"/>
</dbReference>
<protein>
    <submittedName>
        <fullName evidence="2">Nucleoside-diphosphate-sugar epimerase</fullName>
    </submittedName>
</protein>
<dbReference type="InterPro" id="IPR036291">
    <property type="entry name" value="NAD(P)-bd_dom_sf"/>
</dbReference>
<reference evidence="2 3" key="1">
    <citation type="journal article" date="2015" name="Nature">
        <title>rRNA introns, odd ribosomes, and small enigmatic genomes across a large radiation of phyla.</title>
        <authorList>
            <person name="Brown C.T."/>
            <person name="Hug L.A."/>
            <person name="Thomas B.C."/>
            <person name="Sharon I."/>
            <person name="Castelle C.J."/>
            <person name="Singh A."/>
            <person name="Wilkins M.J."/>
            <person name="Williams K.H."/>
            <person name="Banfield J.F."/>
        </authorList>
    </citation>
    <scope>NUCLEOTIDE SEQUENCE [LARGE SCALE GENOMIC DNA]</scope>
</reference>
<feature type="domain" description="Thioester reductase (TE)" evidence="1">
    <location>
        <begin position="6"/>
        <end position="267"/>
    </location>
</feature>
<organism evidence="2 3">
    <name type="scientific">Candidatus Nomurabacteria bacterium GW2011_GWA2_43_15</name>
    <dbReference type="NCBI Taxonomy" id="1618738"/>
    <lineage>
        <taxon>Bacteria</taxon>
        <taxon>Candidatus Nomuraibacteriota</taxon>
    </lineage>
</organism>
<dbReference type="AlphaFoldDB" id="A0A0G1DSI2"/>
<dbReference type="STRING" id="1618738.UV76_C0006G0005"/>
<sequence>MKIHLITGATGFVGKYLTNALLEKGENVWIIVRPLNNISVQTRAREAFHEYLSKWPDAFRVIDGDIMIKHLGIADSIIEKLENHEVIFWHLAANLSFAPENRADVQKTNYIGTVNVVNFANRVAKKFTHMSTAYVCGDSQSFKENELNRGQKFRNYYEKSKFEAEKYVRENCKLPYNVFRPSIIIGDAYQGKAEGCTFGYYRYTFMFYFLKKQILKAIEKNNFTSVFFKFLGTRYDADNKALTTPWLLIPYPKNGRVNMVTVDYVIESMIKLYEKGLYGVTANLTHNDPPAHRLILHSILYDIGFRNMRLVPVPPRMFRILAKTFYFLVIPVRKYIKSVMWYIPYITTTCRFDRSVIENHLKNPPEISRGLISKINTYAKENILEHIKI</sequence>
<name>A0A0G1DSI2_9BACT</name>
<dbReference type="EMBL" id="LCFS01000006">
    <property type="protein sequence ID" value="KKT00871.1"/>
    <property type="molecule type" value="Genomic_DNA"/>
</dbReference>
<dbReference type="SUPFAM" id="SSF51735">
    <property type="entry name" value="NAD(P)-binding Rossmann-fold domains"/>
    <property type="match status" value="1"/>
</dbReference>
<dbReference type="InterPro" id="IPR013120">
    <property type="entry name" value="FAR_NAD-bd"/>
</dbReference>
<dbReference type="PANTHER" id="PTHR11011">
    <property type="entry name" value="MALE STERILITY PROTEIN 2-RELATED"/>
    <property type="match status" value="1"/>
</dbReference>
<proteinExistence type="predicted"/>
<evidence type="ECO:0000313" key="3">
    <source>
        <dbReference type="Proteomes" id="UP000034646"/>
    </source>
</evidence>
<dbReference type="GO" id="GO:0080019">
    <property type="term" value="F:alcohol-forming very long-chain fatty acyl-CoA reductase activity"/>
    <property type="evidence" value="ECO:0007669"/>
    <property type="project" value="InterPro"/>
</dbReference>
<gene>
    <name evidence="2" type="ORF">UV76_C0006G0005</name>
</gene>